<reference evidence="2" key="1">
    <citation type="submission" date="2022-09" db="EMBL/GenBank/DDBJ databases">
        <title>Maribacter litopenaei sp. nov., isolated from the intestinal tract of the Pacific White Shrimp, Litopenaeus vannamei.</title>
        <authorList>
            <person name="Kim S.Y."/>
            <person name="Hwang C.Y."/>
        </authorList>
    </citation>
    <scope>NUCLEOTIDE SEQUENCE</scope>
    <source>
        <strain evidence="2">HL-LV01</strain>
    </source>
</reference>
<feature type="domain" description="Ig-like" evidence="1">
    <location>
        <begin position="68"/>
        <end position="153"/>
    </location>
</feature>
<gene>
    <name evidence="2" type="ORF">NYZ99_04290</name>
</gene>
<evidence type="ECO:0000313" key="2">
    <source>
        <dbReference type="EMBL" id="UWX55675.1"/>
    </source>
</evidence>
<keyword evidence="3" id="KW-1185">Reference proteome</keyword>
<dbReference type="Pfam" id="PF16392">
    <property type="entry name" value="DUF5001"/>
    <property type="match status" value="1"/>
</dbReference>
<dbReference type="Proteomes" id="UP001059209">
    <property type="component" value="Chromosome"/>
</dbReference>
<protein>
    <submittedName>
        <fullName evidence="2">Sb-PDE family phosphodiesterase</fullName>
    </submittedName>
</protein>
<name>A0ABY5Y9F2_9FLAO</name>
<organism evidence="2 3">
    <name type="scientific">Maribacter litopenaei</name>
    <dbReference type="NCBI Taxonomy" id="2976127"/>
    <lineage>
        <taxon>Bacteria</taxon>
        <taxon>Pseudomonadati</taxon>
        <taxon>Bacteroidota</taxon>
        <taxon>Flavobacteriia</taxon>
        <taxon>Flavobacteriales</taxon>
        <taxon>Flavobacteriaceae</taxon>
        <taxon>Maribacter</taxon>
    </lineage>
</organism>
<dbReference type="InterPro" id="IPR032165">
    <property type="entry name" value="DUF5001"/>
</dbReference>
<dbReference type="Gene3D" id="3.20.20.140">
    <property type="entry name" value="Metal-dependent hydrolases"/>
    <property type="match status" value="1"/>
</dbReference>
<dbReference type="EMBL" id="CP104205">
    <property type="protein sequence ID" value="UWX55675.1"/>
    <property type="molecule type" value="Genomic_DNA"/>
</dbReference>
<proteinExistence type="predicted"/>
<sequence>MGTSDVHGLIDWDYTEKGNHRPITLVFAKEKSLPSIKEALFAGRTVAIYNDLWVGKAMYMMPLLEASIKVESAKYAEESNVLQITLKNVTSSDLLFQNDSEYTFYDSSPVFEIEAGQTKTLHLKTLQRKTSVELKLRALGCFVAPETQPVVTWMVNPDN</sequence>
<evidence type="ECO:0000313" key="3">
    <source>
        <dbReference type="Proteomes" id="UP001059209"/>
    </source>
</evidence>
<dbReference type="RefSeq" id="WP_260573779.1">
    <property type="nucleotide sequence ID" value="NZ_CP104205.1"/>
</dbReference>
<evidence type="ECO:0000259" key="1">
    <source>
        <dbReference type="Pfam" id="PF16392"/>
    </source>
</evidence>
<accession>A0ABY5Y9F2</accession>